<feature type="repeat" description="TPR" evidence="3">
    <location>
        <begin position="78"/>
        <end position="111"/>
    </location>
</feature>
<dbReference type="NCBIfam" id="TIGR02521">
    <property type="entry name" value="type_IV_pilW"/>
    <property type="match status" value="1"/>
</dbReference>
<proteinExistence type="predicted"/>
<evidence type="ECO:0000256" key="2">
    <source>
        <dbReference type="ARBA" id="ARBA00022803"/>
    </source>
</evidence>
<dbReference type="EMBL" id="DMND01000117">
    <property type="protein sequence ID" value="HAN27758.1"/>
    <property type="molecule type" value="Genomic_DNA"/>
</dbReference>
<dbReference type="Gene3D" id="1.25.40.10">
    <property type="entry name" value="Tetratricopeptide repeat domain"/>
    <property type="match status" value="1"/>
</dbReference>
<evidence type="ECO:0000256" key="4">
    <source>
        <dbReference type="SAM" id="SignalP"/>
    </source>
</evidence>
<gene>
    <name evidence="5" type="ORF">DCP75_08585</name>
</gene>
<dbReference type="PROSITE" id="PS50005">
    <property type="entry name" value="TPR"/>
    <property type="match status" value="2"/>
</dbReference>
<dbReference type="PANTHER" id="PTHR44858">
    <property type="entry name" value="TETRATRICOPEPTIDE REPEAT PROTEIN 6"/>
    <property type="match status" value="1"/>
</dbReference>
<dbReference type="GO" id="GO:0009279">
    <property type="term" value="C:cell outer membrane"/>
    <property type="evidence" value="ECO:0007669"/>
    <property type="project" value="TreeGrafter"/>
</dbReference>
<evidence type="ECO:0000256" key="3">
    <source>
        <dbReference type="PROSITE-ProRule" id="PRU00339"/>
    </source>
</evidence>
<protein>
    <submittedName>
        <fullName evidence="5">Type IV pilus biogenesis/stability protein PilW</fullName>
    </submittedName>
</protein>
<keyword evidence="1" id="KW-0677">Repeat</keyword>
<sequence length="264" mass="30192">MTTLPRRATRPLRFTWLLAALLLTGCVTTTDSVYTNPPSPEDALERRVSLARQYIGERDWENAKRNLSQAVKIDDRNAEVYEAFALVYQSTGEKELAEESFEKAIRLQRDFSRARNNYAAFLFSEQRYADAEKQLDYVVKDTLYSARPLAFVNLGLCQLQLGKRLQAEESFSRALSMDRVNTIALLELAILKYEDGDYRAAERYYGTYRTAVRPQSPRGFWLGVRLARATGDKDGESSYALALSSLYPQSPEFQEYQRTLNSGQ</sequence>
<dbReference type="InterPro" id="IPR011990">
    <property type="entry name" value="TPR-like_helical_dom_sf"/>
</dbReference>
<dbReference type="SMART" id="SM00028">
    <property type="entry name" value="TPR"/>
    <property type="match status" value="3"/>
</dbReference>
<dbReference type="InterPro" id="IPR050498">
    <property type="entry name" value="Ycf3"/>
</dbReference>
<feature type="signal peptide" evidence="4">
    <location>
        <begin position="1"/>
        <end position="29"/>
    </location>
</feature>
<dbReference type="InterPro" id="IPR019734">
    <property type="entry name" value="TPR_rpt"/>
</dbReference>
<evidence type="ECO:0000313" key="5">
    <source>
        <dbReference type="EMBL" id="HAN27758.1"/>
    </source>
</evidence>
<dbReference type="Proteomes" id="UP000259273">
    <property type="component" value="Unassembled WGS sequence"/>
</dbReference>
<dbReference type="GO" id="GO:0046813">
    <property type="term" value="P:receptor-mediated virion attachment to host cell"/>
    <property type="evidence" value="ECO:0007669"/>
    <property type="project" value="TreeGrafter"/>
</dbReference>
<keyword evidence="2 3" id="KW-0802">TPR repeat</keyword>
<feature type="chain" id="PRO_5017540843" evidence="4">
    <location>
        <begin position="30"/>
        <end position="264"/>
    </location>
</feature>
<dbReference type="Pfam" id="PF13181">
    <property type="entry name" value="TPR_8"/>
    <property type="match status" value="2"/>
</dbReference>
<evidence type="ECO:0000256" key="1">
    <source>
        <dbReference type="ARBA" id="ARBA00022737"/>
    </source>
</evidence>
<evidence type="ECO:0000313" key="6">
    <source>
        <dbReference type="Proteomes" id="UP000259273"/>
    </source>
</evidence>
<accession>A0A3C1KMS0</accession>
<organism evidence="5 6">
    <name type="scientific">Haliea salexigens</name>
    <dbReference type="NCBI Taxonomy" id="287487"/>
    <lineage>
        <taxon>Bacteria</taxon>
        <taxon>Pseudomonadati</taxon>
        <taxon>Pseudomonadota</taxon>
        <taxon>Gammaproteobacteria</taxon>
        <taxon>Cellvibrionales</taxon>
        <taxon>Halieaceae</taxon>
        <taxon>Haliea</taxon>
    </lineage>
</organism>
<reference evidence="5 6" key="1">
    <citation type="journal article" date="2018" name="Nat. Biotechnol.">
        <title>A standardized bacterial taxonomy based on genome phylogeny substantially revises the tree of life.</title>
        <authorList>
            <person name="Parks D.H."/>
            <person name="Chuvochina M."/>
            <person name="Waite D.W."/>
            <person name="Rinke C."/>
            <person name="Skarshewski A."/>
            <person name="Chaumeil P.A."/>
            <person name="Hugenholtz P."/>
        </authorList>
    </citation>
    <scope>NUCLEOTIDE SEQUENCE [LARGE SCALE GENOMIC DNA]</scope>
    <source>
        <strain evidence="5">UBA9158</strain>
    </source>
</reference>
<dbReference type="SUPFAM" id="SSF48452">
    <property type="entry name" value="TPR-like"/>
    <property type="match status" value="1"/>
</dbReference>
<dbReference type="InterPro" id="IPR013360">
    <property type="entry name" value="Pilus_4_PilW"/>
</dbReference>
<dbReference type="PANTHER" id="PTHR44858:SF1">
    <property type="entry name" value="UDP-N-ACETYLGLUCOSAMINE--PEPTIDE N-ACETYLGLUCOSAMINYLTRANSFERASE SPINDLY-RELATED"/>
    <property type="match status" value="1"/>
</dbReference>
<comment type="caution">
    <text evidence="5">The sequence shown here is derived from an EMBL/GenBank/DDBJ whole genome shotgun (WGS) entry which is preliminary data.</text>
</comment>
<dbReference type="STRING" id="1121937.GCA_000423125_00662"/>
<name>A0A3C1KMS0_9GAMM</name>
<dbReference type="PROSITE" id="PS51257">
    <property type="entry name" value="PROKAR_LIPOPROTEIN"/>
    <property type="match status" value="1"/>
</dbReference>
<dbReference type="AlphaFoldDB" id="A0A3C1KMS0"/>
<keyword evidence="4" id="KW-0732">Signal</keyword>
<feature type="repeat" description="TPR" evidence="3">
    <location>
        <begin position="148"/>
        <end position="181"/>
    </location>
</feature>